<dbReference type="EMBL" id="KV784357">
    <property type="protein sequence ID" value="OEU17372.1"/>
    <property type="molecule type" value="Genomic_DNA"/>
</dbReference>
<feature type="region of interest" description="Disordered" evidence="2">
    <location>
        <begin position="13"/>
        <end position="41"/>
    </location>
</feature>
<dbReference type="PANTHER" id="PTHR34407">
    <property type="entry name" value="EXPRESSED PROTEIN"/>
    <property type="match status" value="1"/>
</dbReference>
<name>A0A1E7FGS9_9STRA</name>
<dbReference type="PANTHER" id="PTHR34407:SF1">
    <property type="entry name" value="SGNH HYDROLASE-TYPE ESTERASE DOMAIN-CONTAINING PROTEIN"/>
    <property type="match status" value="1"/>
</dbReference>
<reference evidence="3 4" key="1">
    <citation type="submission" date="2016-09" db="EMBL/GenBank/DDBJ databases">
        <title>Extensive genetic diversity and differential bi-allelic expression allows diatom success in the polar Southern Ocean.</title>
        <authorList>
            <consortium name="DOE Joint Genome Institute"/>
            <person name="Mock T."/>
            <person name="Otillar R.P."/>
            <person name="Strauss J."/>
            <person name="Dupont C."/>
            <person name="Frickenhaus S."/>
            <person name="Maumus F."/>
            <person name="Mcmullan M."/>
            <person name="Sanges R."/>
            <person name="Schmutz J."/>
            <person name="Toseland A."/>
            <person name="Valas R."/>
            <person name="Veluchamy A."/>
            <person name="Ward B.J."/>
            <person name="Allen A."/>
            <person name="Barry K."/>
            <person name="Falciatore A."/>
            <person name="Ferrante M."/>
            <person name="Fortunato A.E."/>
            <person name="Gloeckner G."/>
            <person name="Gruber A."/>
            <person name="Hipkin R."/>
            <person name="Janech M."/>
            <person name="Kroth P."/>
            <person name="Leese F."/>
            <person name="Lindquist E."/>
            <person name="Lyon B.R."/>
            <person name="Martin J."/>
            <person name="Mayer C."/>
            <person name="Parker M."/>
            <person name="Quesneville H."/>
            <person name="Raymond J."/>
            <person name="Uhlig C."/>
            <person name="Valentin K.U."/>
            <person name="Worden A.Z."/>
            <person name="Armbrust E.V."/>
            <person name="Bowler C."/>
            <person name="Green B."/>
            <person name="Moulton V."/>
            <person name="Van Oosterhout C."/>
            <person name="Grigoriev I."/>
        </authorList>
    </citation>
    <scope>NUCLEOTIDE SEQUENCE [LARGE SCALE GENOMIC DNA]</scope>
    <source>
        <strain evidence="3 4">CCMP1102</strain>
    </source>
</reference>
<proteinExistence type="predicted"/>
<dbReference type="Proteomes" id="UP000095751">
    <property type="component" value="Unassembled WGS sequence"/>
</dbReference>
<accession>A0A1E7FGS9</accession>
<evidence type="ECO:0000256" key="2">
    <source>
        <dbReference type="SAM" id="MobiDB-lite"/>
    </source>
</evidence>
<evidence type="ECO:0000313" key="4">
    <source>
        <dbReference type="Proteomes" id="UP000095751"/>
    </source>
</evidence>
<evidence type="ECO:0000313" key="3">
    <source>
        <dbReference type="EMBL" id="OEU17372.1"/>
    </source>
</evidence>
<protein>
    <submittedName>
        <fullName evidence="3">Uncharacterized protein</fullName>
    </submittedName>
</protein>
<feature type="coiled-coil region" evidence="1">
    <location>
        <begin position="110"/>
        <end position="141"/>
    </location>
</feature>
<dbReference type="CDD" id="cd00229">
    <property type="entry name" value="SGNH_hydrolase"/>
    <property type="match status" value="1"/>
</dbReference>
<gene>
    <name evidence="3" type="ORF">FRACYDRAFT_237788</name>
</gene>
<organism evidence="3 4">
    <name type="scientific">Fragilariopsis cylindrus CCMP1102</name>
    <dbReference type="NCBI Taxonomy" id="635003"/>
    <lineage>
        <taxon>Eukaryota</taxon>
        <taxon>Sar</taxon>
        <taxon>Stramenopiles</taxon>
        <taxon>Ochrophyta</taxon>
        <taxon>Bacillariophyta</taxon>
        <taxon>Bacillariophyceae</taxon>
        <taxon>Bacillariophycidae</taxon>
        <taxon>Bacillariales</taxon>
        <taxon>Bacillariaceae</taxon>
        <taxon>Fragilariopsis</taxon>
    </lineage>
</organism>
<dbReference type="OrthoDB" id="47682at2759"/>
<feature type="compositionally biased region" description="Basic and acidic residues" evidence="2">
    <location>
        <begin position="26"/>
        <end position="37"/>
    </location>
</feature>
<dbReference type="SUPFAM" id="SSF52266">
    <property type="entry name" value="SGNH hydrolase"/>
    <property type="match status" value="1"/>
</dbReference>
<dbReference type="InterPro" id="IPR036514">
    <property type="entry name" value="SGNH_hydro_sf"/>
</dbReference>
<dbReference type="Gene3D" id="3.40.50.1110">
    <property type="entry name" value="SGNH hydrolase"/>
    <property type="match status" value="1"/>
</dbReference>
<keyword evidence="1" id="KW-0175">Coiled coil</keyword>
<dbReference type="InParanoid" id="A0A1E7FGS9"/>
<evidence type="ECO:0000256" key="1">
    <source>
        <dbReference type="SAM" id="Coils"/>
    </source>
</evidence>
<sequence length="746" mass="83593">MSSIILTIPQNGITDSTSRRKQRFQSIKEKSMMDRTKSKTGRTKSQSLACVVLVLIVLLVIADLKNPMPALDSLRGTISRNDTIVDLQSQQQAVTLELKEEELAQLIKTHTKDEDIITELQKKLEDSKNEMDAKVKILEEAVAIKADAGTTTTETATAESVSVSSVFEPHEVCSYLHSEPSTATRLWQKYLPRILDASKNPLIPELLTKDEDEKIHNLLVNTLPSSRLRRAVRHMPTFSHKIVKNVMEIIQKRIQDPTNNPPLRIAVFGGSVTIGRHCRSQKGLNDLACAWPKRLELLINQFAKMDIVKIYNLGVGGTGSSAGTKRVKYWMYPTELAKVGPDVIINSYSTNDSLPPWDIKPEDDHVTIVTDQVRKGLQDFVREALQSKRCSIQPLIVHVDDYLGPQQPSLLGELSYASVMTQLAKYYDTVGISYGEVVRDIVYQNNQDTTFAAIGDVHYGRFAHQTIAWSVGFASLELLTNYCDDEYHARNELSKNVAENDIVTLDHTDVKSMKDTIKKNRLFLPPPLTRDLLLNNATKEFDAALDVAHQSFVDNNCTSIGNGKTEEGEIDLSPCNTISWLAAPGAYDGNAIKRFMRRWSTENAGWDTERTNDEGWSNKDGWIATKPNAKFTMKFDNLEKDVKTVTFYFIRSYGDKWKDSNAKFIISRLNEKTGSIVNATNADELSTLSEQDIAGVHAQLGYNYSLTLAETMSLSDVVKKGETLNIEVDLTSGQHFKIMGMMLCNK</sequence>
<keyword evidence="4" id="KW-1185">Reference proteome</keyword>
<dbReference type="AlphaFoldDB" id="A0A1E7FGS9"/>
<dbReference type="KEGG" id="fcy:FRACYDRAFT_237788"/>